<evidence type="ECO:0000259" key="9">
    <source>
        <dbReference type="Pfam" id="PF08335"/>
    </source>
</evidence>
<dbReference type="Gene3D" id="3.30.460.10">
    <property type="entry name" value="Beta Polymerase, domain 2"/>
    <property type="match status" value="2"/>
</dbReference>
<comment type="caution">
    <text evidence="10">The sequence shown here is derived from an EMBL/GenBank/DDBJ whole genome shotgun (WGS) entry which is preliminary data.</text>
</comment>
<keyword evidence="3 7" id="KW-0547">Nucleotide-binding</keyword>
<dbReference type="SUPFAM" id="SSF81301">
    <property type="entry name" value="Nucleotidyltransferase"/>
    <property type="match status" value="2"/>
</dbReference>
<feature type="domain" description="PII-uridylyltransferase/Glutamine-synthetase adenylyltransferase" evidence="9">
    <location>
        <begin position="358"/>
        <end position="503"/>
    </location>
</feature>
<dbReference type="EC" id="2.7.7.89" evidence="7"/>
<dbReference type="NCBIfam" id="NF010707">
    <property type="entry name" value="PRK14109.1"/>
    <property type="match status" value="1"/>
</dbReference>
<dbReference type="PANTHER" id="PTHR30621:SF0">
    <property type="entry name" value="BIFUNCTIONAL GLUTAMINE SYNTHETASE ADENYLYLTRANSFERASE_ADENYLYL-REMOVING ENZYME"/>
    <property type="match status" value="1"/>
</dbReference>
<dbReference type="Proteomes" id="UP000224915">
    <property type="component" value="Unassembled WGS sequence"/>
</dbReference>
<feature type="domain" description="Glutamate-ammonia ligase adenylyltransferase repeated" evidence="8">
    <location>
        <begin position="84"/>
        <end position="337"/>
    </location>
</feature>
<dbReference type="InterPro" id="IPR023057">
    <property type="entry name" value="GlnE"/>
</dbReference>
<feature type="region of interest" description="Adenylyl removase" evidence="7">
    <location>
        <begin position="1"/>
        <end position="507"/>
    </location>
</feature>
<dbReference type="HAMAP" id="MF_00802">
    <property type="entry name" value="GlnE"/>
    <property type="match status" value="1"/>
</dbReference>
<comment type="catalytic activity">
    <reaction evidence="7">
        <text>[glutamine synthetase]-L-tyrosine + ATP = [glutamine synthetase]-O(4)-(5'-adenylyl)-L-tyrosine + diphosphate</text>
        <dbReference type="Rhea" id="RHEA:18589"/>
        <dbReference type="Rhea" id="RHEA-COMP:10660"/>
        <dbReference type="Rhea" id="RHEA-COMP:10661"/>
        <dbReference type="ChEBI" id="CHEBI:30616"/>
        <dbReference type="ChEBI" id="CHEBI:33019"/>
        <dbReference type="ChEBI" id="CHEBI:46858"/>
        <dbReference type="ChEBI" id="CHEBI:83624"/>
        <dbReference type="EC" id="2.7.7.42"/>
    </reaction>
</comment>
<dbReference type="AlphaFoldDB" id="A0A2A9CZC3"/>
<dbReference type="CDD" id="cd05401">
    <property type="entry name" value="NT_GlnE_GlnD_like"/>
    <property type="match status" value="2"/>
</dbReference>
<evidence type="ECO:0000256" key="1">
    <source>
        <dbReference type="ARBA" id="ARBA00022679"/>
    </source>
</evidence>
<dbReference type="GO" id="GO:0005524">
    <property type="term" value="F:ATP binding"/>
    <property type="evidence" value="ECO:0007669"/>
    <property type="project" value="UniProtKB-UniRule"/>
</dbReference>
<comment type="similarity">
    <text evidence="7">Belongs to the GlnE family.</text>
</comment>
<keyword evidence="1 7" id="KW-0808">Transferase</keyword>
<dbReference type="Gene3D" id="1.20.120.330">
    <property type="entry name" value="Nucleotidyltransferases domain 2"/>
    <property type="match status" value="2"/>
</dbReference>
<proteinExistence type="inferred from homology"/>
<evidence type="ECO:0000259" key="8">
    <source>
        <dbReference type="Pfam" id="PF03710"/>
    </source>
</evidence>
<feature type="domain" description="PII-uridylyltransferase/Glutamine-synthetase adenylyltransferase" evidence="9">
    <location>
        <begin position="880"/>
        <end position="1012"/>
    </location>
</feature>
<protein>
    <recommendedName>
        <fullName evidence="7">Bifunctional glutamine synthetase adenylyltransferase/adenylyl-removing enzyme</fullName>
    </recommendedName>
    <alternativeName>
        <fullName evidence="7">ATP:glutamine synthetase adenylyltransferase</fullName>
    </alternativeName>
    <alternativeName>
        <fullName evidence="7">ATase</fullName>
    </alternativeName>
    <domain>
        <recommendedName>
            <fullName evidence="7">Glutamine synthetase adenylyl-L-tyrosine phosphorylase</fullName>
            <ecNumber evidence="7">2.7.7.89</ecNumber>
        </recommendedName>
        <alternativeName>
            <fullName evidence="7">Adenylyl removase</fullName>
            <shortName evidence="7">AR</shortName>
            <shortName evidence="7">AT-N</shortName>
        </alternativeName>
    </domain>
    <domain>
        <recommendedName>
            <fullName evidence="7">Glutamine synthetase adenylyl transferase</fullName>
            <ecNumber evidence="7">2.7.7.42</ecNumber>
        </recommendedName>
        <alternativeName>
            <fullName evidence="7">Adenylyl transferase</fullName>
            <shortName evidence="7">AT</shortName>
            <shortName evidence="7">AT-C</shortName>
        </alternativeName>
    </domain>
</protein>
<dbReference type="InterPro" id="IPR005190">
    <property type="entry name" value="GlnE_rpt_dom"/>
</dbReference>
<evidence type="ECO:0000313" key="11">
    <source>
        <dbReference type="Proteomes" id="UP000224915"/>
    </source>
</evidence>
<dbReference type="PANTHER" id="PTHR30621">
    <property type="entry name" value="GLUTAMINE SYNTHETASE ADENYLYLTRANSFERASE"/>
    <property type="match status" value="1"/>
</dbReference>
<evidence type="ECO:0000256" key="4">
    <source>
        <dbReference type="ARBA" id="ARBA00022840"/>
    </source>
</evidence>
<dbReference type="GO" id="GO:0016874">
    <property type="term" value="F:ligase activity"/>
    <property type="evidence" value="ECO:0007669"/>
    <property type="project" value="UniProtKB-KW"/>
</dbReference>
<dbReference type="EC" id="2.7.7.42" evidence="7"/>
<evidence type="ECO:0000313" key="10">
    <source>
        <dbReference type="EMBL" id="PFG19481.1"/>
    </source>
</evidence>
<dbReference type="SUPFAM" id="SSF81593">
    <property type="entry name" value="Nucleotidyltransferase substrate binding subunit/domain"/>
    <property type="match status" value="2"/>
</dbReference>
<keyword evidence="2 7" id="KW-0548">Nucleotidyltransferase</keyword>
<keyword evidence="11" id="KW-1185">Reference proteome</keyword>
<accession>A0A2A9CZC3</accession>
<evidence type="ECO:0000256" key="7">
    <source>
        <dbReference type="HAMAP-Rule" id="MF_00802"/>
    </source>
</evidence>
<evidence type="ECO:0000256" key="5">
    <source>
        <dbReference type="ARBA" id="ARBA00022842"/>
    </source>
</evidence>
<evidence type="ECO:0000256" key="6">
    <source>
        <dbReference type="ARBA" id="ARBA00023268"/>
    </source>
</evidence>
<dbReference type="GO" id="GO:0008882">
    <property type="term" value="F:[glutamate-ammonia-ligase] adenylyltransferase activity"/>
    <property type="evidence" value="ECO:0007669"/>
    <property type="project" value="UniProtKB-UniRule"/>
</dbReference>
<keyword evidence="6 7" id="KW-0511">Multifunctional enzyme</keyword>
<gene>
    <name evidence="7" type="primary">glnE</name>
    <name evidence="10" type="ORF">ATL40_1045</name>
</gene>
<keyword evidence="5 7" id="KW-0460">Magnesium</keyword>
<feature type="domain" description="Glutamate-ammonia ligase adenylyltransferase repeated" evidence="8">
    <location>
        <begin position="609"/>
        <end position="843"/>
    </location>
</feature>
<organism evidence="10 11">
    <name type="scientific">Serinibacter salmoneus</name>
    <dbReference type="NCBI Taxonomy" id="556530"/>
    <lineage>
        <taxon>Bacteria</taxon>
        <taxon>Bacillati</taxon>
        <taxon>Actinomycetota</taxon>
        <taxon>Actinomycetes</taxon>
        <taxon>Micrococcales</taxon>
        <taxon>Beutenbergiaceae</taxon>
        <taxon>Serinibacter</taxon>
    </lineage>
</organism>
<name>A0A2A9CZC3_9MICO</name>
<evidence type="ECO:0000256" key="2">
    <source>
        <dbReference type="ARBA" id="ARBA00022695"/>
    </source>
</evidence>
<keyword evidence="4 7" id="KW-0067">ATP-binding</keyword>
<comment type="catalytic activity">
    <reaction evidence="7">
        <text>[glutamine synthetase]-O(4)-(5'-adenylyl)-L-tyrosine + phosphate = [glutamine synthetase]-L-tyrosine + ADP</text>
        <dbReference type="Rhea" id="RHEA:43716"/>
        <dbReference type="Rhea" id="RHEA-COMP:10660"/>
        <dbReference type="Rhea" id="RHEA-COMP:10661"/>
        <dbReference type="ChEBI" id="CHEBI:43474"/>
        <dbReference type="ChEBI" id="CHEBI:46858"/>
        <dbReference type="ChEBI" id="CHEBI:83624"/>
        <dbReference type="ChEBI" id="CHEBI:456216"/>
        <dbReference type="EC" id="2.7.7.89"/>
    </reaction>
</comment>
<dbReference type="Pfam" id="PF08335">
    <property type="entry name" value="GlnD_UR_UTase"/>
    <property type="match status" value="2"/>
</dbReference>
<dbReference type="GO" id="GO:0047388">
    <property type="term" value="F:[glutamine synthetase]-adenylyl-L-tyrosine phosphorylase activity"/>
    <property type="evidence" value="ECO:0007669"/>
    <property type="project" value="UniProtKB-EC"/>
</dbReference>
<reference evidence="10 11" key="1">
    <citation type="submission" date="2017-10" db="EMBL/GenBank/DDBJ databases">
        <title>Sequencing the genomes of 1000 actinobacteria strains.</title>
        <authorList>
            <person name="Klenk H.-P."/>
        </authorList>
    </citation>
    <scope>NUCLEOTIDE SEQUENCE [LARGE SCALE GENOMIC DNA]</scope>
    <source>
        <strain evidence="10 11">DSM 21801</strain>
    </source>
</reference>
<feature type="region of interest" description="Adenylyl transferase" evidence="7">
    <location>
        <begin position="515"/>
        <end position="1016"/>
    </location>
</feature>
<keyword evidence="10" id="KW-0436">Ligase</keyword>
<dbReference type="Pfam" id="PF03710">
    <property type="entry name" value="GlnE"/>
    <property type="match status" value="2"/>
</dbReference>
<dbReference type="GO" id="GO:0005829">
    <property type="term" value="C:cytosol"/>
    <property type="evidence" value="ECO:0007669"/>
    <property type="project" value="TreeGrafter"/>
</dbReference>
<dbReference type="OrthoDB" id="9759366at2"/>
<dbReference type="GO" id="GO:0000287">
    <property type="term" value="F:magnesium ion binding"/>
    <property type="evidence" value="ECO:0007669"/>
    <property type="project" value="UniProtKB-UniRule"/>
</dbReference>
<dbReference type="InterPro" id="IPR043519">
    <property type="entry name" value="NT_sf"/>
</dbReference>
<dbReference type="EMBL" id="PDJD01000001">
    <property type="protein sequence ID" value="PFG19481.1"/>
    <property type="molecule type" value="Genomic_DNA"/>
</dbReference>
<dbReference type="RefSeq" id="WP_098468594.1">
    <property type="nucleotide sequence ID" value="NZ_PDJD01000001.1"/>
</dbReference>
<comment type="cofactor">
    <cofactor evidence="7">
        <name>Mg(2+)</name>
        <dbReference type="ChEBI" id="CHEBI:18420"/>
    </cofactor>
</comment>
<evidence type="ECO:0000256" key="3">
    <source>
        <dbReference type="ARBA" id="ARBA00022741"/>
    </source>
</evidence>
<dbReference type="InterPro" id="IPR013546">
    <property type="entry name" value="PII_UdlTrfase/GS_AdlTrfase"/>
</dbReference>
<dbReference type="GO" id="GO:0000820">
    <property type="term" value="P:regulation of glutamine family amino acid metabolic process"/>
    <property type="evidence" value="ECO:0007669"/>
    <property type="project" value="UniProtKB-UniRule"/>
</dbReference>
<sequence>MRVPSLTTSLIRWGFKDATRAASLMQEEWLGDLYAQDPDALRAVGECADPDLALLTLVRIHDNASAAERDALRTVLLEAGEPRERLLAVLGASAALGDTLVHHPADVAVVTGERGAGILLESAEDLRASLLRAVEADPDAPVPLVPQHALPGAVDAMRRAYRRQLLRVAATDLTRPDPLSVLPGVAAALADLAAAALEAALAIGRAQIEHAEHVRLAVLGMGKTGGRELNYISDVDVVFVAEPADGAAEAGIDEDRAMRIGARLASAMARACSSPSQEPALWEVDAALRPEGKQGPLVRTLASHLAYYKRWAKTWEFQALLKARPVAGDRDLADAYLEAIGPMVWTAVQRENFVEDAQAMRRRVEDHVPRKDADRQLKLGAGGLRDVEFTVQLLQLVHGRLAPEIRSRNTLRALAALAAEGFVSRADAARLAVCYRFLRLMEHRIQLYRMRRSHLLPTKEADLDRLARSMRLVPDEESDVATELLVRWRHTRRDVRRLHEELFYRPLLPATARLSADDAALSPEAAKARLAALGYRAPEAAMKHISALTDGVSRRAAIQRQLLPVMLAWFTEGTDPDAGLLGFRALSEEMGSEYWYLKLLRDSGVVAHDLAIVLSSSKYAADALRRSPESVKWLAEGGDLTPRSPEQLGAEMDATLRRRTSSESSITMVRFLRRRELARTALSDVLTRLSAVDTPAISYAADAALRGALRIAAHDVCTEWGIEETPTLLLIVAMGRLGGQELSYSSDADVMFVHDPRPGEDHDRAQKFALAVAQRVANLLGQTSSEPSLEVDATLRPEGRNGPLARSFAAYQEYYGRWSSGWERQALLRARPVAGDVDLGRRFVDLIDPIRYAPGGLDDSQLREFRRIKARVESERLPRGVSPQRHLKLGRGGVADVEWTVQFLQLLHAHEVPGLRTTRTLEALQAAKEADLITASDEERLRRAWSMAVRARDAIVLYTGRTSGTKLDVLPSERRELAGVAHLMGYPDTSPWRLEEDYLRVARRARAVVERVFYGE</sequence>
<comment type="function">
    <text evidence="7">Involved in the regulation of glutamine synthetase GlnA, a key enzyme in the process to assimilate ammonia. When cellular nitrogen levels are high, the C-terminal adenylyl transferase (AT) inactivates GlnA by covalent transfer of an adenylyl group from ATP to specific tyrosine residue of GlnA, thus reducing its activity. Conversely, when nitrogen levels are low, the N-terminal adenylyl removase (AR) activates GlnA by removing the adenylyl group by phosphorolysis, increasing its activity. The regulatory region of GlnE binds the signal transduction protein PII (GlnB) which indicates the nitrogen status of the cell.</text>
</comment>